<evidence type="ECO:0000313" key="2">
    <source>
        <dbReference type="EMBL" id="KAK9093367.1"/>
    </source>
</evidence>
<protein>
    <submittedName>
        <fullName evidence="2">Uncharacterized protein</fullName>
    </submittedName>
</protein>
<organism evidence="2 3">
    <name type="scientific">Stephania yunnanensis</name>
    <dbReference type="NCBI Taxonomy" id="152371"/>
    <lineage>
        <taxon>Eukaryota</taxon>
        <taxon>Viridiplantae</taxon>
        <taxon>Streptophyta</taxon>
        <taxon>Embryophyta</taxon>
        <taxon>Tracheophyta</taxon>
        <taxon>Spermatophyta</taxon>
        <taxon>Magnoliopsida</taxon>
        <taxon>Ranunculales</taxon>
        <taxon>Menispermaceae</taxon>
        <taxon>Menispermoideae</taxon>
        <taxon>Cissampelideae</taxon>
        <taxon>Stephania</taxon>
    </lineage>
</organism>
<comment type="caution">
    <text evidence="2">The sequence shown here is derived from an EMBL/GenBank/DDBJ whole genome shotgun (WGS) entry which is preliminary data.</text>
</comment>
<dbReference type="Proteomes" id="UP001420932">
    <property type="component" value="Unassembled WGS sequence"/>
</dbReference>
<keyword evidence="3" id="KW-1185">Reference proteome</keyword>
<dbReference type="EMBL" id="JBBNAF010000056">
    <property type="protein sequence ID" value="KAK9081258.1"/>
    <property type="molecule type" value="Genomic_DNA"/>
</dbReference>
<evidence type="ECO:0000313" key="1">
    <source>
        <dbReference type="EMBL" id="KAK9081258.1"/>
    </source>
</evidence>
<gene>
    <name evidence="2" type="ORF">Syun_028278</name>
    <name evidence="1" type="ORF">Syun_030621</name>
</gene>
<proteinExistence type="predicted"/>
<name>A0AAP0EKG7_9MAGN</name>
<evidence type="ECO:0000313" key="3">
    <source>
        <dbReference type="Proteomes" id="UP001420932"/>
    </source>
</evidence>
<dbReference type="AlphaFoldDB" id="A0AAP0EKG7"/>
<accession>A0AAP0EKG7</accession>
<reference evidence="2 3" key="1">
    <citation type="submission" date="2024-01" db="EMBL/GenBank/DDBJ databases">
        <title>Genome assemblies of Stephania.</title>
        <authorList>
            <person name="Yang L."/>
        </authorList>
    </citation>
    <scope>NUCLEOTIDE SEQUENCE [LARGE SCALE GENOMIC DNA]</scope>
    <source>
        <strain evidence="2">YNDBR</strain>
        <tissue evidence="2">Leaf</tissue>
    </source>
</reference>
<dbReference type="EMBL" id="JBBNAF010000012">
    <property type="protein sequence ID" value="KAK9093367.1"/>
    <property type="molecule type" value="Genomic_DNA"/>
</dbReference>
<sequence>MLHNILSSSRALSSSPGCSSLTFEYVEFKYDIKAINMIIAAVAIESLPESDDEDVQR</sequence>